<organism evidence="1">
    <name type="scientific">Rhizophora mucronata</name>
    <name type="common">Asiatic mangrove</name>
    <dbReference type="NCBI Taxonomy" id="61149"/>
    <lineage>
        <taxon>Eukaryota</taxon>
        <taxon>Viridiplantae</taxon>
        <taxon>Streptophyta</taxon>
        <taxon>Embryophyta</taxon>
        <taxon>Tracheophyta</taxon>
        <taxon>Spermatophyta</taxon>
        <taxon>Magnoliopsida</taxon>
        <taxon>eudicotyledons</taxon>
        <taxon>Gunneridae</taxon>
        <taxon>Pentapetalae</taxon>
        <taxon>rosids</taxon>
        <taxon>fabids</taxon>
        <taxon>Malpighiales</taxon>
        <taxon>Rhizophoraceae</taxon>
        <taxon>Rhizophora</taxon>
    </lineage>
</organism>
<dbReference type="EMBL" id="GGEC01013131">
    <property type="protein sequence ID" value="MBW93614.1"/>
    <property type="molecule type" value="Transcribed_RNA"/>
</dbReference>
<sequence>MSFTFVGWVSLRFRLLMRGKSSCRWDRGGRSKGVGFGLAMEETFQPRLEIRRRRRVDDVRVLRVFF</sequence>
<dbReference type="AlphaFoldDB" id="A0A2P2JJJ5"/>
<name>A0A2P2JJJ5_RHIMU</name>
<accession>A0A2P2JJJ5</accession>
<reference evidence="1" key="1">
    <citation type="submission" date="2018-02" db="EMBL/GenBank/DDBJ databases">
        <title>Rhizophora mucronata_Transcriptome.</title>
        <authorList>
            <person name="Meera S.P."/>
            <person name="Sreeshan A."/>
            <person name="Augustine A."/>
        </authorList>
    </citation>
    <scope>NUCLEOTIDE SEQUENCE</scope>
    <source>
        <tissue evidence="1">Leaf</tissue>
    </source>
</reference>
<evidence type="ECO:0000313" key="1">
    <source>
        <dbReference type="EMBL" id="MBW93614.1"/>
    </source>
</evidence>
<protein>
    <submittedName>
        <fullName evidence="1">Uncharacterized protein</fullName>
    </submittedName>
</protein>
<proteinExistence type="predicted"/>